<keyword evidence="3" id="KW-1185">Reference proteome</keyword>
<feature type="transmembrane region" description="Helical" evidence="1">
    <location>
        <begin position="97"/>
        <end position="118"/>
    </location>
</feature>
<evidence type="ECO:0000256" key="1">
    <source>
        <dbReference type="SAM" id="Phobius"/>
    </source>
</evidence>
<organism evidence="2 3">
    <name type="scientific">Pristionchus mayeri</name>
    <dbReference type="NCBI Taxonomy" id="1317129"/>
    <lineage>
        <taxon>Eukaryota</taxon>
        <taxon>Metazoa</taxon>
        <taxon>Ecdysozoa</taxon>
        <taxon>Nematoda</taxon>
        <taxon>Chromadorea</taxon>
        <taxon>Rhabditida</taxon>
        <taxon>Rhabditina</taxon>
        <taxon>Diplogasteromorpha</taxon>
        <taxon>Diplogasteroidea</taxon>
        <taxon>Neodiplogasteridae</taxon>
        <taxon>Pristionchus</taxon>
    </lineage>
</organism>
<comment type="caution">
    <text evidence="2">The sequence shown here is derived from an EMBL/GenBank/DDBJ whole genome shotgun (WGS) entry which is preliminary data.</text>
</comment>
<evidence type="ECO:0000313" key="2">
    <source>
        <dbReference type="EMBL" id="GMR47274.1"/>
    </source>
</evidence>
<dbReference type="Proteomes" id="UP001328107">
    <property type="component" value="Unassembled WGS sequence"/>
</dbReference>
<feature type="non-terminal residue" evidence="2">
    <location>
        <position position="123"/>
    </location>
</feature>
<dbReference type="Pfam" id="PF10317">
    <property type="entry name" value="7TM_GPCR_Srd"/>
    <property type="match status" value="1"/>
</dbReference>
<proteinExistence type="predicted"/>
<dbReference type="AlphaFoldDB" id="A0AAN5CMY9"/>
<evidence type="ECO:0008006" key="4">
    <source>
        <dbReference type="Google" id="ProtNLM"/>
    </source>
</evidence>
<dbReference type="InterPro" id="IPR019421">
    <property type="entry name" value="7TM_GPCR_serpentine_rcpt_Srd"/>
</dbReference>
<sequence>FTSGVLFISRRFYTQITMFYVSSVSPIVFTCCLLMQRRIFSYLNDNKVQCMMAYLTCFFISFKALRLQLIISFIASMGSSLLLLSIFEILRDPFLDYLQPAINCSVLVISPLVSITYVKPYRE</sequence>
<name>A0AAN5CMY9_9BILA</name>
<dbReference type="EMBL" id="BTRK01000004">
    <property type="protein sequence ID" value="GMR47274.1"/>
    <property type="molecule type" value="Genomic_DNA"/>
</dbReference>
<keyword evidence="1" id="KW-1133">Transmembrane helix</keyword>
<protein>
    <recommendedName>
        <fullName evidence="4">G protein-coupled receptor</fullName>
    </recommendedName>
</protein>
<gene>
    <name evidence="2" type="ORF">PMAYCL1PPCAC_17469</name>
</gene>
<feature type="non-terminal residue" evidence="2">
    <location>
        <position position="1"/>
    </location>
</feature>
<feature type="transmembrane region" description="Helical" evidence="1">
    <location>
        <begin position="12"/>
        <end position="35"/>
    </location>
</feature>
<keyword evidence="1" id="KW-0472">Membrane</keyword>
<evidence type="ECO:0000313" key="3">
    <source>
        <dbReference type="Proteomes" id="UP001328107"/>
    </source>
</evidence>
<accession>A0AAN5CMY9</accession>
<reference evidence="3" key="1">
    <citation type="submission" date="2022-10" db="EMBL/GenBank/DDBJ databases">
        <title>Genome assembly of Pristionchus species.</title>
        <authorList>
            <person name="Yoshida K."/>
            <person name="Sommer R.J."/>
        </authorList>
    </citation>
    <scope>NUCLEOTIDE SEQUENCE [LARGE SCALE GENOMIC DNA]</scope>
    <source>
        <strain evidence="3">RS5460</strain>
    </source>
</reference>
<keyword evidence="1" id="KW-0812">Transmembrane</keyword>